<keyword evidence="3" id="KW-1185">Reference proteome</keyword>
<dbReference type="PANTHER" id="PTHR10210:SF41">
    <property type="entry name" value="RIBOSE-PHOSPHATE PYROPHOSPHOKINASE 1, CHLOROPLASTIC"/>
    <property type="match status" value="1"/>
</dbReference>
<dbReference type="RefSeq" id="WP_187013827.1">
    <property type="nucleotide sequence ID" value="NZ_JACOQI010000002.1"/>
</dbReference>
<dbReference type="GO" id="GO:0000287">
    <property type="term" value="F:magnesium ion binding"/>
    <property type="evidence" value="ECO:0007669"/>
    <property type="project" value="InterPro"/>
</dbReference>
<dbReference type="GO" id="GO:0004749">
    <property type="term" value="F:ribose phosphate diphosphokinase activity"/>
    <property type="evidence" value="ECO:0007669"/>
    <property type="project" value="TreeGrafter"/>
</dbReference>
<dbReference type="GO" id="GO:0005737">
    <property type="term" value="C:cytoplasm"/>
    <property type="evidence" value="ECO:0007669"/>
    <property type="project" value="TreeGrafter"/>
</dbReference>
<evidence type="ECO:0000313" key="3">
    <source>
        <dbReference type="Proteomes" id="UP000620327"/>
    </source>
</evidence>
<dbReference type="InterPro" id="IPR005946">
    <property type="entry name" value="Rib-P_diPkinase"/>
</dbReference>
<dbReference type="CDD" id="cd06223">
    <property type="entry name" value="PRTases_typeI"/>
    <property type="match status" value="1"/>
</dbReference>
<dbReference type="GO" id="GO:0006015">
    <property type="term" value="P:5-phosphoribose 1-diphosphate biosynthetic process"/>
    <property type="evidence" value="ECO:0007669"/>
    <property type="project" value="TreeGrafter"/>
</dbReference>
<dbReference type="Gene3D" id="3.40.50.2020">
    <property type="match status" value="2"/>
</dbReference>
<dbReference type="AlphaFoldDB" id="A0A923MG77"/>
<dbReference type="Pfam" id="PF00156">
    <property type="entry name" value="Pribosyltran"/>
    <property type="match status" value="1"/>
</dbReference>
<reference evidence="2" key="1">
    <citation type="submission" date="2020-08" db="EMBL/GenBank/DDBJ databases">
        <title>Genome public.</title>
        <authorList>
            <person name="Liu C."/>
            <person name="Sun Q."/>
        </authorList>
    </citation>
    <scope>NUCLEOTIDE SEQUENCE</scope>
    <source>
        <strain evidence="2">BX15</strain>
    </source>
</reference>
<dbReference type="EMBL" id="JACOQI010000002">
    <property type="protein sequence ID" value="MBC5769480.1"/>
    <property type="molecule type" value="Genomic_DNA"/>
</dbReference>
<dbReference type="GO" id="GO:0006164">
    <property type="term" value="P:purine nucleotide biosynthetic process"/>
    <property type="evidence" value="ECO:0007669"/>
    <property type="project" value="TreeGrafter"/>
</dbReference>
<dbReference type="Proteomes" id="UP000620327">
    <property type="component" value="Unassembled WGS sequence"/>
</dbReference>
<dbReference type="GO" id="GO:0002189">
    <property type="term" value="C:ribose phosphate diphosphokinase complex"/>
    <property type="evidence" value="ECO:0007669"/>
    <property type="project" value="TreeGrafter"/>
</dbReference>
<evidence type="ECO:0000259" key="1">
    <source>
        <dbReference type="Pfam" id="PF00156"/>
    </source>
</evidence>
<dbReference type="SUPFAM" id="SSF53271">
    <property type="entry name" value="PRTase-like"/>
    <property type="match status" value="1"/>
</dbReference>
<dbReference type="InterPro" id="IPR000836">
    <property type="entry name" value="PRTase_dom"/>
</dbReference>
<accession>A0A923MG77</accession>
<name>A0A923MG77_9FIRM</name>
<feature type="domain" description="Phosphoribosyltransferase" evidence="1">
    <location>
        <begin position="166"/>
        <end position="233"/>
    </location>
</feature>
<evidence type="ECO:0000313" key="2">
    <source>
        <dbReference type="EMBL" id="MBC5769480.1"/>
    </source>
</evidence>
<organism evidence="2 3">
    <name type="scientific">Dysosmobacter segnis</name>
    <dbReference type="NCBI Taxonomy" id="2763042"/>
    <lineage>
        <taxon>Bacteria</taxon>
        <taxon>Bacillati</taxon>
        <taxon>Bacillota</taxon>
        <taxon>Clostridia</taxon>
        <taxon>Eubacteriales</taxon>
        <taxon>Oscillospiraceae</taxon>
        <taxon>Dysosmobacter</taxon>
    </lineage>
</organism>
<comment type="caution">
    <text evidence="2">The sequence shown here is derived from an EMBL/GenBank/DDBJ whole genome shotgun (WGS) entry which is preliminary data.</text>
</comment>
<proteinExistence type="predicted"/>
<protein>
    <submittedName>
        <fullName evidence="2">Ribose-phosphate pyrophosphokinase</fullName>
    </submittedName>
</protein>
<dbReference type="PANTHER" id="PTHR10210">
    <property type="entry name" value="RIBOSE-PHOSPHATE DIPHOSPHOKINASE FAMILY MEMBER"/>
    <property type="match status" value="1"/>
</dbReference>
<dbReference type="InterPro" id="IPR029057">
    <property type="entry name" value="PRTase-like"/>
</dbReference>
<sequence>MIFVDDRRIDFASFPDGTSSIRIAPKLDFTFFAMGKSAYFIRWMYDNDAECMQLWYLVKHLKSAGNPLLYLEMPYIPNARMDRVKNRDEVFTLKWFAEFINSLGFESVKVLDPHSNVAMALIDRAETMDVKHYIDYAIQWMVSQGLNPLLCYPDEGAAKRYSELLPMEYVFCIKHRDWRTGKIERLELTEPEKVNGRNILIVDDICSRGGTFTHTATALKEAGAEEVMLYVTHCENTILKGTVLTDGLISRVFTTDSILRVDHEKISICR</sequence>
<gene>
    <name evidence="2" type="ORF">H8Z83_03985</name>
</gene>